<feature type="region of interest" description="Disordered" evidence="1">
    <location>
        <begin position="123"/>
        <end position="142"/>
    </location>
</feature>
<dbReference type="EMBL" id="BSOW01000004">
    <property type="protein sequence ID" value="GLR84930.1"/>
    <property type="molecule type" value="Genomic_DNA"/>
</dbReference>
<name>A0ABQ6AU04_9BRAD</name>
<evidence type="ECO:0008006" key="5">
    <source>
        <dbReference type="Google" id="ProtNLM"/>
    </source>
</evidence>
<reference evidence="4" key="1">
    <citation type="journal article" date="2019" name="Int. J. Syst. Evol. Microbiol.">
        <title>The Global Catalogue of Microorganisms (GCM) 10K type strain sequencing project: providing services to taxonomists for standard genome sequencing and annotation.</title>
        <authorList>
            <consortium name="The Broad Institute Genomics Platform"/>
            <consortium name="The Broad Institute Genome Sequencing Center for Infectious Disease"/>
            <person name="Wu L."/>
            <person name="Ma J."/>
        </authorList>
    </citation>
    <scope>NUCLEOTIDE SEQUENCE [LARGE SCALE GENOMIC DNA]</scope>
    <source>
        <strain evidence="4">NBRC 102520</strain>
    </source>
</reference>
<dbReference type="Proteomes" id="UP001156905">
    <property type="component" value="Unassembled WGS sequence"/>
</dbReference>
<sequence length="142" mass="14970">MLHIDTLPVAVLGRPELNESNVVSAIRRPFGMFRPRHLRGLLAVLVATIYLLSGLLHSAHDLDVTNPSGKAEIASVLDGAAGHADHKAFAGHHCHGCFSVTVAQPAQSETSITLVSAPSAHREPAFAGIEPDTDSPPPKHLA</sequence>
<organism evidence="3 4">
    <name type="scientific">Bradyrhizobium iriomotense</name>
    <dbReference type="NCBI Taxonomy" id="441950"/>
    <lineage>
        <taxon>Bacteria</taxon>
        <taxon>Pseudomonadati</taxon>
        <taxon>Pseudomonadota</taxon>
        <taxon>Alphaproteobacteria</taxon>
        <taxon>Hyphomicrobiales</taxon>
        <taxon>Nitrobacteraceae</taxon>
        <taxon>Bradyrhizobium</taxon>
    </lineage>
</organism>
<evidence type="ECO:0000313" key="3">
    <source>
        <dbReference type="EMBL" id="GLR84930.1"/>
    </source>
</evidence>
<protein>
    <recommendedName>
        <fullName evidence="5">DUF2946 domain-containing protein</fullName>
    </recommendedName>
</protein>
<evidence type="ECO:0000313" key="4">
    <source>
        <dbReference type="Proteomes" id="UP001156905"/>
    </source>
</evidence>
<evidence type="ECO:0000256" key="2">
    <source>
        <dbReference type="SAM" id="Phobius"/>
    </source>
</evidence>
<proteinExistence type="predicted"/>
<keyword evidence="2" id="KW-0472">Membrane</keyword>
<keyword evidence="4" id="KW-1185">Reference proteome</keyword>
<evidence type="ECO:0000256" key="1">
    <source>
        <dbReference type="SAM" id="MobiDB-lite"/>
    </source>
</evidence>
<keyword evidence="2" id="KW-1133">Transmembrane helix</keyword>
<dbReference type="RefSeq" id="WP_348522482.1">
    <property type="nucleotide sequence ID" value="NZ_BSOW01000004.1"/>
</dbReference>
<comment type="caution">
    <text evidence="3">The sequence shown here is derived from an EMBL/GenBank/DDBJ whole genome shotgun (WGS) entry which is preliminary data.</text>
</comment>
<feature type="transmembrane region" description="Helical" evidence="2">
    <location>
        <begin position="37"/>
        <end position="56"/>
    </location>
</feature>
<gene>
    <name evidence="3" type="ORF">GCM10007857_16400</name>
</gene>
<keyword evidence="2" id="KW-0812">Transmembrane</keyword>
<accession>A0ABQ6AU04</accession>